<sequence length="72" mass="8111">MDDVISRPPVHALLTDGTTVCIRPVRPGDHDQLEGLYEKMSPENLRMRFFAVSRRSARMAADRACASERPGR</sequence>
<dbReference type="Gene3D" id="3.40.630.30">
    <property type="match status" value="1"/>
</dbReference>
<evidence type="ECO:0000313" key="1">
    <source>
        <dbReference type="EMBL" id="MBA8944342.1"/>
    </source>
</evidence>
<dbReference type="AlphaFoldDB" id="A0AA40VFL3"/>
<organism evidence="1 2">
    <name type="scientific">Streptomyces calvus</name>
    <dbReference type="NCBI Taxonomy" id="67282"/>
    <lineage>
        <taxon>Bacteria</taxon>
        <taxon>Bacillati</taxon>
        <taxon>Actinomycetota</taxon>
        <taxon>Actinomycetes</taxon>
        <taxon>Kitasatosporales</taxon>
        <taxon>Streptomycetaceae</taxon>
        <taxon>Streptomyces</taxon>
    </lineage>
</organism>
<accession>A0AA40VFL3</accession>
<dbReference type="Proteomes" id="UP000530412">
    <property type="component" value="Unassembled WGS sequence"/>
</dbReference>
<evidence type="ECO:0000313" key="2">
    <source>
        <dbReference type="Proteomes" id="UP000530412"/>
    </source>
</evidence>
<reference evidence="1 2" key="1">
    <citation type="submission" date="2020-08" db="EMBL/GenBank/DDBJ databases">
        <title>Genomic Encyclopedia of Type Strains, Phase III (KMG-III): the genomes of soil and plant-associated and newly described type strains.</title>
        <authorList>
            <person name="Whitman W."/>
        </authorList>
    </citation>
    <scope>NUCLEOTIDE SEQUENCE [LARGE SCALE GENOMIC DNA]</scope>
    <source>
        <strain evidence="1 2">CECT 3271</strain>
    </source>
</reference>
<gene>
    <name evidence="1" type="ORF">FHS33_002780</name>
</gene>
<evidence type="ECO:0008006" key="3">
    <source>
        <dbReference type="Google" id="ProtNLM"/>
    </source>
</evidence>
<comment type="caution">
    <text evidence="1">The sequence shown here is derived from an EMBL/GenBank/DDBJ whole genome shotgun (WGS) entry which is preliminary data.</text>
</comment>
<protein>
    <recommendedName>
        <fullName evidence="3">Acetyltransferase</fullName>
    </recommendedName>
</protein>
<proteinExistence type="predicted"/>
<name>A0AA40VFL3_9ACTN</name>
<dbReference type="EMBL" id="JACJIE010000005">
    <property type="protein sequence ID" value="MBA8944342.1"/>
    <property type="molecule type" value="Genomic_DNA"/>
</dbReference>